<keyword evidence="10" id="KW-1185">Reference proteome</keyword>
<sequence>MQSDSFTLFCLISPLYFLHLVSAQLTGSITSPGNPFIVTVNITNPTTSTISILKWNNIFDNETQLPVSFEVKDGSGDDIQIGSTYAMRSGMTNSDLYVLEPQQTFTKILDLRGFLQSLPSGPSGLHPKVIQISLPPIFQGIAHEGAYSVPPEAAADGSGQRLILGDFSAAGLEEITLEATPLRLAFQFPIFQQVFDDIGPADGTWLATTQCTGSNATGDSDALVEAGIYAHSIQLAASNANSILYRSYFPDGSQETVKAIAGAIANSTRRGGPHVDLYCADMLRLCGPNSNILGYTFTPSWIGSDYIVLCPSALSLGKAPAPCSTPAGTQVRASTSQVLLHLMLTMNNVVGKVISNSVYGPIACRKLLQASKARGRAIDPLKNVDSFVQLAVAQWRYGLGGAPYTGAACLPSNGNSAQNDKRAERSESLEQPIQAMSSDTAFSRRQANVGDFHDGVIKRAEQCKGDQQTLVQYAAENARAMARAARDSTDDELWKQTFNGNIAVKLHVRKIFDIISKWNTTSNPSGVHFLCDPRRRSGTCSYGSTAAAISIPSRKQAYLIFCPQFFYNPAALPCSTPSTRTPYIADQAGSILHELLHVSWLVNWRIRDGFSPTSGEGACYGWNCVTTYARERALPGYDDPRNFPENVATSYEYFAYAARAAEANCTGVGASEGWMEWAGSLFGLRH</sequence>
<dbReference type="InterPro" id="IPR024079">
    <property type="entry name" value="MetalloPept_cat_dom_sf"/>
</dbReference>
<keyword evidence="5" id="KW-0378">Hydrolase</keyword>
<keyword evidence="8" id="KW-0732">Signal</keyword>
<evidence type="ECO:0000256" key="5">
    <source>
        <dbReference type="ARBA" id="ARBA00022801"/>
    </source>
</evidence>
<evidence type="ECO:0000256" key="3">
    <source>
        <dbReference type="ARBA" id="ARBA00022670"/>
    </source>
</evidence>
<dbReference type="OrthoDB" id="5359519at2759"/>
<evidence type="ECO:0000313" key="9">
    <source>
        <dbReference type="EMBL" id="CAF9919589.1"/>
    </source>
</evidence>
<feature type="signal peptide" evidence="8">
    <location>
        <begin position="1"/>
        <end position="23"/>
    </location>
</feature>
<evidence type="ECO:0000256" key="2">
    <source>
        <dbReference type="ARBA" id="ARBA00010279"/>
    </source>
</evidence>
<dbReference type="GO" id="GO:0046872">
    <property type="term" value="F:metal ion binding"/>
    <property type="evidence" value="ECO:0007669"/>
    <property type="project" value="UniProtKB-KW"/>
</dbReference>
<dbReference type="Gene3D" id="2.60.40.2970">
    <property type="match status" value="1"/>
</dbReference>
<dbReference type="SUPFAM" id="SSF55486">
    <property type="entry name" value="Metalloproteases ('zincins'), catalytic domain"/>
    <property type="match status" value="2"/>
</dbReference>
<evidence type="ECO:0000256" key="8">
    <source>
        <dbReference type="SAM" id="SignalP"/>
    </source>
</evidence>
<keyword evidence="4" id="KW-0479">Metal-binding</keyword>
<dbReference type="Gene3D" id="3.40.390.10">
    <property type="entry name" value="Collagenase (Catalytic Domain)"/>
    <property type="match status" value="2"/>
</dbReference>
<reference evidence="9" key="1">
    <citation type="submission" date="2021-03" db="EMBL/GenBank/DDBJ databases">
        <authorList>
            <person name="Tagirdzhanova G."/>
        </authorList>
    </citation>
    <scope>NUCLEOTIDE SEQUENCE</scope>
</reference>
<comment type="cofactor">
    <cofactor evidence="1">
        <name>Zn(2+)</name>
        <dbReference type="ChEBI" id="CHEBI:29105"/>
    </cofactor>
</comment>
<evidence type="ECO:0008006" key="11">
    <source>
        <dbReference type="Google" id="ProtNLM"/>
    </source>
</evidence>
<protein>
    <recommendedName>
        <fullName evidence="11">Lysine-specific metallo-endopeptidase domain-containing protein</fullName>
    </recommendedName>
</protein>
<dbReference type="GO" id="GO:0006508">
    <property type="term" value="P:proteolysis"/>
    <property type="evidence" value="ECO:0007669"/>
    <property type="project" value="UniProtKB-KW"/>
</dbReference>
<keyword evidence="6" id="KW-0862">Zinc</keyword>
<comment type="similarity">
    <text evidence="2">Belongs to the peptidase M35 family.</text>
</comment>
<feature type="chain" id="PRO_5034048725" description="Lysine-specific metallo-endopeptidase domain-containing protein" evidence="8">
    <location>
        <begin position="24"/>
        <end position="686"/>
    </location>
</feature>
<organism evidence="9 10">
    <name type="scientific">Heterodermia speciosa</name>
    <dbReference type="NCBI Taxonomy" id="116794"/>
    <lineage>
        <taxon>Eukaryota</taxon>
        <taxon>Fungi</taxon>
        <taxon>Dikarya</taxon>
        <taxon>Ascomycota</taxon>
        <taxon>Pezizomycotina</taxon>
        <taxon>Lecanoromycetes</taxon>
        <taxon>OSLEUM clade</taxon>
        <taxon>Lecanoromycetidae</taxon>
        <taxon>Caliciales</taxon>
        <taxon>Physciaceae</taxon>
        <taxon>Heterodermia</taxon>
    </lineage>
</organism>
<keyword evidence="7" id="KW-0482">Metalloprotease</keyword>
<evidence type="ECO:0000256" key="6">
    <source>
        <dbReference type="ARBA" id="ARBA00022833"/>
    </source>
</evidence>
<accession>A0A8H3F9P7</accession>
<proteinExistence type="inferred from homology"/>
<evidence type="ECO:0000256" key="7">
    <source>
        <dbReference type="ARBA" id="ARBA00023049"/>
    </source>
</evidence>
<evidence type="ECO:0000256" key="1">
    <source>
        <dbReference type="ARBA" id="ARBA00001947"/>
    </source>
</evidence>
<dbReference type="PANTHER" id="PTHR37016">
    <property type="match status" value="1"/>
</dbReference>
<dbReference type="PANTHER" id="PTHR37016:SF3">
    <property type="entry name" value="NEUTRAL PROTEASE 2-RELATED"/>
    <property type="match status" value="1"/>
</dbReference>
<name>A0A8H3F9P7_9LECA</name>
<dbReference type="AlphaFoldDB" id="A0A8H3F9P7"/>
<keyword evidence="3" id="KW-0645">Protease</keyword>
<evidence type="ECO:0000313" key="10">
    <source>
        <dbReference type="Proteomes" id="UP000664521"/>
    </source>
</evidence>
<dbReference type="GO" id="GO:0008237">
    <property type="term" value="F:metallopeptidase activity"/>
    <property type="evidence" value="ECO:0007669"/>
    <property type="project" value="UniProtKB-KW"/>
</dbReference>
<dbReference type="InterPro" id="IPR050414">
    <property type="entry name" value="Fungal_M35_metalloproteases"/>
</dbReference>
<comment type="caution">
    <text evidence="9">The sequence shown here is derived from an EMBL/GenBank/DDBJ whole genome shotgun (WGS) entry which is preliminary data.</text>
</comment>
<gene>
    <name evidence="9" type="ORF">HETSPECPRED_004043</name>
</gene>
<dbReference type="EMBL" id="CAJPDS010000024">
    <property type="protein sequence ID" value="CAF9919589.1"/>
    <property type="molecule type" value="Genomic_DNA"/>
</dbReference>
<evidence type="ECO:0000256" key="4">
    <source>
        <dbReference type="ARBA" id="ARBA00022723"/>
    </source>
</evidence>
<dbReference type="Proteomes" id="UP000664521">
    <property type="component" value="Unassembled WGS sequence"/>
</dbReference>